<feature type="transmembrane region" description="Helical" evidence="6">
    <location>
        <begin position="98"/>
        <end position="129"/>
    </location>
</feature>
<evidence type="ECO:0000256" key="6">
    <source>
        <dbReference type="SAM" id="Phobius"/>
    </source>
</evidence>
<gene>
    <name evidence="7" type="ORF">RIB2604_01505820</name>
</gene>
<dbReference type="InterPro" id="IPR036259">
    <property type="entry name" value="MFS_trans_sf"/>
</dbReference>
<dbReference type="GO" id="GO:0016020">
    <property type="term" value="C:membrane"/>
    <property type="evidence" value="ECO:0007669"/>
    <property type="project" value="UniProtKB-SubCell"/>
</dbReference>
<protein>
    <submittedName>
        <fullName evidence="7">Major facilitator superfamily transporter</fullName>
    </submittedName>
</protein>
<name>A0A146F9B5_ASPKA</name>
<evidence type="ECO:0000256" key="5">
    <source>
        <dbReference type="ARBA" id="ARBA00023136"/>
    </source>
</evidence>
<evidence type="ECO:0000256" key="4">
    <source>
        <dbReference type="ARBA" id="ARBA00022989"/>
    </source>
</evidence>
<dbReference type="Gene3D" id="1.20.1250.20">
    <property type="entry name" value="MFS general substrate transporter like domains"/>
    <property type="match status" value="1"/>
</dbReference>
<reference evidence="7 8" key="1">
    <citation type="journal article" date="2016" name="DNA Res.">
        <title>Genome sequence of Aspergillus luchuensis NBRC 4314.</title>
        <authorList>
            <person name="Yamada O."/>
            <person name="Machida M."/>
            <person name="Hosoyama A."/>
            <person name="Goto M."/>
            <person name="Takahashi T."/>
            <person name="Futagami T."/>
            <person name="Yamagata Y."/>
            <person name="Takeuchi M."/>
            <person name="Kobayashi T."/>
            <person name="Koike H."/>
            <person name="Abe K."/>
            <person name="Asai K."/>
            <person name="Arita M."/>
            <person name="Fujita N."/>
            <person name="Fukuda K."/>
            <person name="Higa K."/>
            <person name="Horikawa H."/>
            <person name="Ishikawa T."/>
            <person name="Jinno K."/>
            <person name="Kato Y."/>
            <person name="Kirimura K."/>
            <person name="Mizutani O."/>
            <person name="Nakasone K."/>
            <person name="Sano M."/>
            <person name="Shiraishi Y."/>
            <person name="Tsukahara M."/>
            <person name="Gomi K."/>
        </authorList>
    </citation>
    <scope>NUCLEOTIDE SEQUENCE [LARGE SCALE GENOMIC DNA]</scope>
    <source>
        <strain evidence="7 8">RIB 2604</strain>
    </source>
</reference>
<keyword evidence="5 6" id="KW-0472">Membrane</keyword>
<accession>A0A146F9B5</accession>
<dbReference type="PANTHER" id="PTHR43791:SF103">
    <property type="entry name" value="MAJOR FACILITATOR SUPERFAMILY (MFS) PROFILE DOMAIN-CONTAINING PROTEIN-RELATED"/>
    <property type="match status" value="1"/>
</dbReference>
<evidence type="ECO:0000313" key="8">
    <source>
        <dbReference type="Proteomes" id="UP000075230"/>
    </source>
</evidence>
<keyword evidence="2" id="KW-0813">Transport</keyword>
<evidence type="ECO:0000256" key="1">
    <source>
        <dbReference type="ARBA" id="ARBA00004141"/>
    </source>
</evidence>
<evidence type="ECO:0000256" key="3">
    <source>
        <dbReference type="ARBA" id="ARBA00022692"/>
    </source>
</evidence>
<dbReference type="GO" id="GO:0022857">
    <property type="term" value="F:transmembrane transporter activity"/>
    <property type="evidence" value="ECO:0007669"/>
    <property type="project" value="TreeGrafter"/>
</dbReference>
<comment type="subcellular location">
    <subcellularLocation>
        <location evidence="1">Membrane</location>
        <topology evidence="1">Multi-pass membrane protein</topology>
    </subcellularLocation>
</comment>
<dbReference type="Proteomes" id="UP000075230">
    <property type="component" value="Unassembled WGS sequence"/>
</dbReference>
<dbReference type="AlphaFoldDB" id="A0A146F9B5"/>
<feature type="transmembrane region" description="Helical" evidence="6">
    <location>
        <begin position="141"/>
        <end position="162"/>
    </location>
</feature>
<sequence length="231" mass="26055">MNGLAQVLGSLLMYGIGKQHYPRLEPWRVLFLVCGALTAAFGVVFYFLVPTGPQKAWFLSDREREVLLARMAQDREGGDKTDFSKSQVKETLLDVRAWFIFAFGILVTMQSPVLTASCISDVMVILLSLSASNVKGNTKRAMANTMYFIGYCVGCIAGPQLWQTNSAPRFFEGVVTAIVTWCVLVLVMVLYWYLCRAENLKRDRETSTSAEVVLHTEDVTDIEDRLFRYSY</sequence>
<keyword evidence="4 6" id="KW-1133">Transmembrane helix</keyword>
<dbReference type="PANTHER" id="PTHR43791">
    <property type="entry name" value="PERMEASE-RELATED"/>
    <property type="match status" value="1"/>
</dbReference>
<comment type="caution">
    <text evidence="7">The sequence shown here is derived from an EMBL/GenBank/DDBJ whole genome shotgun (WGS) entry which is preliminary data.</text>
</comment>
<proteinExistence type="predicted"/>
<feature type="transmembrane region" description="Helical" evidence="6">
    <location>
        <begin position="29"/>
        <end position="49"/>
    </location>
</feature>
<dbReference type="EMBL" id="BCWF01000015">
    <property type="protein sequence ID" value="GAT22546.1"/>
    <property type="molecule type" value="Genomic_DNA"/>
</dbReference>
<dbReference type="SUPFAM" id="SSF103473">
    <property type="entry name" value="MFS general substrate transporter"/>
    <property type="match status" value="1"/>
</dbReference>
<organism evidence="7 8">
    <name type="scientific">Aspergillus kawachii</name>
    <name type="common">White koji mold</name>
    <name type="synonym">Aspergillus awamori var. kawachi</name>
    <dbReference type="NCBI Taxonomy" id="1069201"/>
    <lineage>
        <taxon>Eukaryota</taxon>
        <taxon>Fungi</taxon>
        <taxon>Dikarya</taxon>
        <taxon>Ascomycota</taxon>
        <taxon>Pezizomycotina</taxon>
        <taxon>Eurotiomycetes</taxon>
        <taxon>Eurotiomycetidae</taxon>
        <taxon>Eurotiales</taxon>
        <taxon>Aspergillaceae</taxon>
        <taxon>Aspergillus</taxon>
        <taxon>Aspergillus subgen. Circumdati</taxon>
    </lineage>
</organism>
<feature type="transmembrane region" description="Helical" evidence="6">
    <location>
        <begin position="174"/>
        <end position="194"/>
    </location>
</feature>
<keyword evidence="3 6" id="KW-0812">Transmembrane</keyword>
<dbReference type="VEuPathDB" id="FungiDB:ASPFODRAFT_154075"/>
<evidence type="ECO:0000313" key="7">
    <source>
        <dbReference type="EMBL" id="GAT22546.1"/>
    </source>
</evidence>
<dbReference type="VEuPathDB" id="FungiDB:ASPFODRAFT_209459"/>
<reference evidence="8" key="2">
    <citation type="submission" date="2016-02" db="EMBL/GenBank/DDBJ databases">
        <title>Genome sequencing of Aspergillus luchuensis NBRC 4314.</title>
        <authorList>
            <person name="Yamada O."/>
        </authorList>
    </citation>
    <scope>NUCLEOTIDE SEQUENCE [LARGE SCALE GENOMIC DNA]</scope>
    <source>
        <strain evidence="8">RIB 2604</strain>
    </source>
</reference>
<evidence type="ECO:0000256" key="2">
    <source>
        <dbReference type="ARBA" id="ARBA00022448"/>
    </source>
</evidence>